<dbReference type="SUPFAM" id="SSF56112">
    <property type="entry name" value="Protein kinase-like (PK-like)"/>
    <property type="match status" value="1"/>
</dbReference>
<evidence type="ECO:0000259" key="1">
    <source>
        <dbReference type="PROSITE" id="PS50011"/>
    </source>
</evidence>
<reference evidence="2" key="1">
    <citation type="submission" date="2021-07" db="EMBL/GenBank/DDBJ databases">
        <title>Genome Resource of American Ginseng Black Spot Pathogen Alternaria panax.</title>
        <authorList>
            <person name="Qiu C."/>
            <person name="Wang W."/>
            <person name="Liu Z."/>
        </authorList>
    </citation>
    <scope>NUCLEOTIDE SEQUENCE</scope>
    <source>
        <strain evidence="2">BNCC115425</strain>
    </source>
</reference>
<dbReference type="InterPro" id="IPR011009">
    <property type="entry name" value="Kinase-like_dom_sf"/>
</dbReference>
<dbReference type="Proteomes" id="UP001199106">
    <property type="component" value="Unassembled WGS sequence"/>
</dbReference>
<accession>A0AAD4IGD0</accession>
<dbReference type="GO" id="GO:0005524">
    <property type="term" value="F:ATP binding"/>
    <property type="evidence" value="ECO:0007669"/>
    <property type="project" value="InterPro"/>
</dbReference>
<dbReference type="SMART" id="SM00220">
    <property type="entry name" value="S_TKc"/>
    <property type="match status" value="1"/>
</dbReference>
<evidence type="ECO:0000313" key="3">
    <source>
        <dbReference type="Proteomes" id="UP001199106"/>
    </source>
</evidence>
<proteinExistence type="predicted"/>
<organism evidence="2 3">
    <name type="scientific">Alternaria panax</name>
    <dbReference type="NCBI Taxonomy" id="48097"/>
    <lineage>
        <taxon>Eukaryota</taxon>
        <taxon>Fungi</taxon>
        <taxon>Dikarya</taxon>
        <taxon>Ascomycota</taxon>
        <taxon>Pezizomycotina</taxon>
        <taxon>Dothideomycetes</taxon>
        <taxon>Pleosporomycetidae</taxon>
        <taxon>Pleosporales</taxon>
        <taxon>Pleosporineae</taxon>
        <taxon>Pleosporaceae</taxon>
        <taxon>Alternaria</taxon>
        <taxon>Alternaria sect. Panax</taxon>
    </lineage>
</organism>
<dbReference type="Gene3D" id="1.10.510.10">
    <property type="entry name" value="Transferase(Phosphotransferase) domain 1"/>
    <property type="match status" value="1"/>
</dbReference>
<comment type="caution">
    <text evidence="2">The sequence shown here is derived from an EMBL/GenBank/DDBJ whole genome shotgun (WGS) entry which is preliminary data.</text>
</comment>
<feature type="domain" description="Protein kinase" evidence="1">
    <location>
        <begin position="175"/>
        <end position="543"/>
    </location>
</feature>
<gene>
    <name evidence="2" type="ORF">G6011_04029</name>
</gene>
<dbReference type="InterPro" id="IPR053083">
    <property type="entry name" value="TF_kinase-domain_protein"/>
</dbReference>
<protein>
    <recommendedName>
        <fullName evidence="1">Protein kinase domain-containing protein</fullName>
    </recommendedName>
</protein>
<evidence type="ECO:0000313" key="2">
    <source>
        <dbReference type="EMBL" id="KAG9193994.1"/>
    </source>
</evidence>
<name>A0AAD4IGD0_9PLEO</name>
<dbReference type="EMBL" id="JAANER010000002">
    <property type="protein sequence ID" value="KAG9193994.1"/>
    <property type="molecule type" value="Genomic_DNA"/>
</dbReference>
<keyword evidence="3" id="KW-1185">Reference proteome</keyword>
<dbReference type="GO" id="GO:0004672">
    <property type="term" value="F:protein kinase activity"/>
    <property type="evidence" value="ECO:0007669"/>
    <property type="project" value="InterPro"/>
</dbReference>
<dbReference type="PROSITE" id="PS50011">
    <property type="entry name" value="PROTEIN_KINASE_DOM"/>
    <property type="match status" value="1"/>
</dbReference>
<dbReference type="AlphaFoldDB" id="A0AAD4IGD0"/>
<dbReference type="InterPro" id="IPR000719">
    <property type="entry name" value="Prot_kinase_dom"/>
</dbReference>
<sequence length="596" mass="66939">MAPPYKNAYSYFRADAIEFIKANRTWTSAQRAQTISSIWAGNQHVKDYYANHTRPQGRWLGRSPGLPNPNPIPAVPFTATDVDRTKSAHTMPVPAAPVSPIAAVPTAAPAAMPVVAPVYVDSQLHDFWPRLPWSTEPDMAPFSLEAIKNKHHPSACNAWLDTEPYMPPPSDESHWHGMKLLATGGYGAAGLWVEVDATNNISDRMVIKEANTFTKSAWRDPKNWRDRLPREIRIHELLEERRAVDPAMCRHIIRLRAHRLFMRLRRYRLYLDYYAGGDLNCAMKQCADNWKDGKDGANEDMIIPEGFVWYTIKALAEACLLLQNGTTSEIPVDGWRPITHLDLRLPNVLLNLNNPLAYEGMRKTAAGSSNSADADSAEEHPVVPVLADFGISFFSPKSDGCPISDNPDQYITSVDTRYPPEMHQQAEPYDIRLGEKTDVWGIGNIAWTLIANRQDDAGPFRCESWTPSATFAGWDGHVPLAIQCDRNNARHDDSDVLMAYSKTNPAANEYGPQIKELVRTCLNYEQDDRPTLKEIIAEAEQFLSDPDNHTFVDQIHDKDGLNLTLPDFPEFAIEESISEVKRIGRAENDDETPSSI</sequence>
<dbReference type="PANTHER" id="PTHR44305">
    <property type="entry name" value="SI:DKEY-192D15.2-RELATED"/>
    <property type="match status" value="1"/>
</dbReference>